<evidence type="ECO:0000313" key="3">
    <source>
        <dbReference type="Proteomes" id="UP000531172"/>
    </source>
</evidence>
<protein>
    <submittedName>
        <fullName evidence="2">Uncharacterized protein</fullName>
    </submittedName>
</protein>
<sequence length="179" mass="19719">MNLKKIITFMAVLFFSFCISQKVFASETAAPTSGFGDDGVTWTVVEEDLTEDMNGSDSISEGIVGYNPEPLKPLLKSVYRPSSVWNIASKGKYNFAGTSNGSTLYTNYKFKGKNTYTVYVKNYGKHVLKVKAKRLTKTYATTSISAGKAATFTFSGIQKDTEFYVTFDGSTTNFKGDIK</sequence>
<dbReference type="AlphaFoldDB" id="A0AAN3BT48"/>
<accession>A0AAN3BT48</accession>
<name>A0AAN3BT48_LISMN</name>
<evidence type="ECO:0000256" key="1">
    <source>
        <dbReference type="SAM" id="SignalP"/>
    </source>
</evidence>
<dbReference type="EMBL" id="AABBWO010000001">
    <property type="protein sequence ID" value="EAG4182756.1"/>
    <property type="molecule type" value="Genomic_DNA"/>
</dbReference>
<dbReference type="Proteomes" id="UP000531172">
    <property type="component" value="Unassembled WGS sequence"/>
</dbReference>
<organism evidence="2 3">
    <name type="scientific">Listeria monocytogenes</name>
    <dbReference type="NCBI Taxonomy" id="1639"/>
    <lineage>
        <taxon>Bacteria</taxon>
        <taxon>Bacillati</taxon>
        <taxon>Bacillota</taxon>
        <taxon>Bacilli</taxon>
        <taxon>Bacillales</taxon>
        <taxon>Listeriaceae</taxon>
        <taxon>Listeria</taxon>
    </lineage>
</organism>
<reference evidence="2 3" key="1">
    <citation type="submission" date="2018-06" db="EMBL/GenBank/DDBJ databases">
        <authorList>
            <consortium name="PulseNet: The National Subtyping Network for Foodborne Disease Surveillance"/>
            <person name="Tarr C.L."/>
            <person name="Trees E."/>
            <person name="Katz L.S."/>
            <person name="Carleton-Romer H.A."/>
            <person name="Stroika S."/>
            <person name="Kucerova Z."/>
            <person name="Roache K.F."/>
            <person name="Sabol A.L."/>
            <person name="Besser J."/>
            <person name="Gerner-Smidt P."/>
        </authorList>
    </citation>
    <scope>NUCLEOTIDE SEQUENCE [LARGE SCALE GENOMIC DNA]</scope>
    <source>
        <strain evidence="2 3">PNUSAL003001</strain>
    </source>
</reference>
<evidence type="ECO:0000313" key="2">
    <source>
        <dbReference type="EMBL" id="EAG4182756.1"/>
    </source>
</evidence>
<proteinExistence type="predicted"/>
<comment type="caution">
    <text evidence="2">The sequence shown here is derived from an EMBL/GenBank/DDBJ whole genome shotgun (WGS) entry which is preliminary data.</text>
</comment>
<dbReference type="RefSeq" id="WP_181330331.1">
    <property type="nucleotide sequence ID" value="NZ_JABXNG010000008.1"/>
</dbReference>
<gene>
    <name evidence="2" type="ORF">CAC64_00250</name>
</gene>
<keyword evidence="1" id="KW-0732">Signal</keyword>
<feature type="chain" id="PRO_5043014266" evidence="1">
    <location>
        <begin position="26"/>
        <end position="179"/>
    </location>
</feature>
<feature type="signal peptide" evidence="1">
    <location>
        <begin position="1"/>
        <end position="25"/>
    </location>
</feature>